<dbReference type="KEGG" id="qsa:O6P43_029910"/>
<dbReference type="InterPro" id="IPR051955">
    <property type="entry name" value="PME_Inhibitor"/>
</dbReference>
<feature type="chain" id="PRO_5042211127" evidence="7">
    <location>
        <begin position="34"/>
        <end position="210"/>
    </location>
</feature>
<keyword evidence="2" id="KW-0052">Apoplast</keyword>
<keyword evidence="4 7" id="KW-0732">Signal</keyword>
<evidence type="ECO:0000256" key="1">
    <source>
        <dbReference type="ARBA" id="ARBA00004271"/>
    </source>
</evidence>
<comment type="similarity">
    <text evidence="6">Belongs to the PMEI family.</text>
</comment>
<dbReference type="Proteomes" id="UP001163823">
    <property type="component" value="Chromosome 12"/>
</dbReference>
<evidence type="ECO:0000313" key="9">
    <source>
        <dbReference type="EMBL" id="KAJ7949592.1"/>
    </source>
</evidence>
<reference evidence="9" key="1">
    <citation type="journal article" date="2023" name="Science">
        <title>Elucidation of the pathway for biosynthesis of saponin adjuvants from the soapbark tree.</title>
        <authorList>
            <person name="Reed J."/>
            <person name="Orme A."/>
            <person name="El-Demerdash A."/>
            <person name="Owen C."/>
            <person name="Martin L.B.B."/>
            <person name="Misra R.C."/>
            <person name="Kikuchi S."/>
            <person name="Rejzek M."/>
            <person name="Martin A.C."/>
            <person name="Harkess A."/>
            <person name="Leebens-Mack J."/>
            <person name="Louveau T."/>
            <person name="Stephenson M.J."/>
            <person name="Osbourn A."/>
        </authorList>
    </citation>
    <scope>NUCLEOTIDE SEQUENCE</scope>
    <source>
        <strain evidence="9">S10</strain>
    </source>
</reference>
<proteinExistence type="inferred from homology"/>
<evidence type="ECO:0000259" key="8">
    <source>
        <dbReference type="SMART" id="SM00856"/>
    </source>
</evidence>
<comment type="subcellular location">
    <subcellularLocation>
        <location evidence="1">Secreted</location>
        <location evidence="1">Extracellular space</location>
        <location evidence="1">Apoplast</location>
    </subcellularLocation>
</comment>
<keyword evidence="5" id="KW-1015">Disulfide bond</keyword>
<keyword evidence="10" id="KW-1185">Reference proteome</keyword>
<dbReference type="CDD" id="cd15798">
    <property type="entry name" value="PMEI-like_3"/>
    <property type="match status" value="1"/>
</dbReference>
<dbReference type="GO" id="GO:0004857">
    <property type="term" value="F:enzyme inhibitor activity"/>
    <property type="evidence" value="ECO:0007669"/>
    <property type="project" value="InterPro"/>
</dbReference>
<keyword evidence="3" id="KW-0964">Secreted</keyword>
<dbReference type="PANTHER" id="PTHR31080">
    <property type="entry name" value="PECTINESTERASE INHIBITOR-LIKE"/>
    <property type="match status" value="1"/>
</dbReference>
<dbReference type="InterPro" id="IPR006501">
    <property type="entry name" value="Pectinesterase_inhib_dom"/>
</dbReference>
<evidence type="ECO:0000256" key="7">
    <source>
        <dbReference type="SAM" id="SignalP"/>
    </source>
</evidence>
<evidence type="ECO:0000256" key="4">
    <source>
        <dbReference type="ARBA" id="ARBA00022729"/>
    </source>
</evidence>
<dbReference type="InterPro" id="IPR035513">
    <property type="entry name" value="Invertase/methylesterase_inhib"/>
</dbReference>
<dbReference type="Gene3D" id="1.20.140.40">
    <property type="entry name" value="Invertase/pectin methylesterase inhibitor family protein"/>
    <property type="match status" value="1"/>
</dbReference>
<dbReference type="NCBIfam" id="TIGR01614">
    <property type="entry name" value="PME_inhib"/>
    <property type="match status" value="1"/>
</dbReference>
<evidence type="ECO:0000256" key="5">
    <source>
        <dbReference type="ARBA" id="ARBA00023157"/>
    </source>
</evidence>
<dbReference type="SMART" id="SM00856">
    <property type="entry name" value="PMEI"/>
    <property type="match status" value="1"/>
</dbReference>
<feature type="domain" description="Pectinesterase inhibitor" evidence="8">
    <location>
        <begin position="49"/>
        <end position="205"/>
    </location>
</feature>
<comment type="caution">
    <text evidence="9">The sequence shown here is derived from an EMBL/GenBank/DDBJ whole genome shotgun (WGS) entry which is preliminary data.</text>
</comment>
<dbReference type="PANTHER" id="PTHR31080:SF15">
    <property type="entry name" value="INVERTASE"/>
    <property type="match status" value="1"/>
</dbReference>
<organism evidence="9 10">
    <name type="scientific">Quillaja saponaria</name>
    <name type="common">Soap bark tree</name>
    <dbReference type="NCBI Taxonomy" id="32244"/>
    <lineage>
        <taxon>Eukaryota</taxon>
        <taxon>Viridiplantae</taxon>
        <taxon>Streptophyta</taxon>
        <taxon>Embryophyta</taxon>
        <taxon>Tracheophyta</taxon>
        <taxon>Spermatophyta</taxon>
        <taxon>Magnoliopsida</taxon>
        <taxon>eudicotyledons</taxon>
        <taxon>Gunneridae</taxon>
        <taxon>Pentapetalae</taxon>
        <taxon>rosids</taxon>
        <taxon>fabids</taxon>
        <taxon>Fabales</taxon>
        <taxon>Quillajaceae</taxon>
        <taxon>Quillaja</taxon>
    </lineage>
</organism>
<evidence type="ECO:0000256" key="3">
    <source>
        <dbReference type="ARBA" id="ARBA00022525"/>
    </source>
</evidence>
<dbReference type="GO" id="GO:0048046">
    <property type="term" value="C:apoplast"/>
    <property type="evidence" value="ECO:0007669"/>
    <property type="project" value="UniProtKB-SubCell"/>
</dbReference>
<sequence>MEANTVTTNPVSCHVLRVLVTLLFLLNTYRTLASNNTITTTTTTNSTQTYRTYIKTSCNSTTYPSICYKTLSPYASTIQTDSFKLCNISLSLALKATKSASSTISKQLKQNNLTSTEAQIVRDCIDEVKDSIDELLQSLDAMSHLEGEDKEFQIDNIKTWVSAAITDEDTCTDGFEEQNVSAEVKDKIRTCILDVARKTSNALYFINELS</sequence>
<accession>A0AAD7L1B4</accession>
<protein>
    <submittedName>
        <fullName evidence="9">21 kDa protein</fullName>
    </submittedName>
</protein>
<gene>
    <name evidence="9" type="ORF">O6P43_029910</name>
</gene>
<dbReference type="FunFam" id="1.20.140.40:FF:000006">
    <property type="entry name" value="Pectinesterase inhibitor 3"/>
    <property type="match status" value="1"/>
</dbReference>
<dbReference type="SUPFAM" id="SSF101148">
    <property type="entry name" value="Plant invertase/pectin methylesterase inhibitor"/>
    <property type="match status" value="1"/>
</dbReference>
<evidence type="ECO:0000256" key="6">
    <source>
        <dbReference type="ARBA" id="ARBA00038471"/>
    </source>
</evidence>
<name>A0AAD7L1B4_QUISA</name>
<evidence type="ECO:0000313" key="10">
    <source>
        <dbReference type="Proteomes" id="UP001163823"/>
    </source>
</evidence>
<dbReference type="EMBL" id="JARAOO010000012">
    <property type="protein sequence ID" value="KAJ7949592.1"/>
    <property type="molecule type" value="Genomic_DNA"/>
</dbReference>
<evidence type="ECO:0000256" key="2">
    <source>
        <dbReference type="ARBA" id="ARBA00022523"/>
    </source>
</evidence>
<dbReference type="Pfam" id="PF04043">
    <property type="entry name" value="PMEI"/>
    <property type="match status" value="1"/>
</dbReference>
<dbReference type="AlphaFoldDB" id="A0AAD7L1B4"/>
<feature type="signal peptide" evidence="7">
    <location>
        <begin position="1"/>
        <end position="33"/>
    </location>
</feature>